<organism evidence="12 13">
    <name type="scientific">Dactylonectria estremocensis</name>
    <dbReference type="NCBI Taxonomy" id="1079267"/>
    <lineage>
        <taxon>Eukaryota</taxon>
        <taxon>Fungi</taxon>
        <taxon>Dikarya</taxon>
        <taxon>Ascomycota</taxon>
        <taxon>Pezizomycotina</taxon>
        <taxon>Sordariomycetes</taxon>
        <taxon>Hypocreomycetidae</taxon>
        <taxon>Hypocreales</taxon>
        <taxon>Nectriaceae</taxon>
        <taxon>Dactylonectria</taxon>
    </lineage>
</organism>
<feature type="domain" description="ABC transmembrane type-1" evidence="11">
    <location>
        <begin position="31"/>
        <end position="320"/>
    </location>
</feature>
<dbReference type="Pfam" id="PF00664">
    <property type="entry name" value="ABC_membrane"/>
    <property type="match status" value="2"/>
</dbReference>
<dbReference type="Proteomes" id="UP000717696">
    <property type="component" value="Unassembled WGS sequence"/>
</dbReference>
<evidence type="ECO:0000259" key="11">
    <source>
        <dbReference type="PROSITE" id="PS50929"/>
    </source>
</evidence>
<dbReference type="SUPFAM" id="SSF90123">
    <property type="entry name" value="ABC transporter transmembrane region"/>
    <property type="match status" value="2"/>
</dbReference>
<evidence type="ECO:0000256" key="1">
    <source>
        <dbReference type="ARBA" id="ARBA00004141"/>
    </source>
</evidence>
<feature type="transmembrane region" description="Helical" evidence="9">
    <location>
        <begin position="180"/>
        <end position="200"/>
    </location>
</feature>
<reference evidence="12" key="1">
    <citation type="journal article" date="2021" name="Nat. Commun.">
        <title>Genetic determinants of endophytism in the Arabidopsis root mycobiome.</title>
        <authorList>
            <person name="Mesny F."/>
            <person name="Miyauchi S."/>
            <person name="Thiergart T."/>
            <person name="Pickel B."/>
            <person name="Atanasova L."/>
            <person name="Karlsson M."/>
            <person name="Huettel B."/>
            <person name="Barry K.W."/>
            <person name="Haridas S."/>
            <person name="Chen C."/>
            <person name="Bauer D."/>
            <person name="Andreopoulos W."/>
            <person name="Pangilinan J."/>
            <person name="LaButti K."/>
            <person name="Riley R."/>
            <person name="Lipzen A."/>
            <person name="Clum A."/>
            <person name="Drula E."/>
            <person name="Henrissat B."/>
            <person name="Kohler A."/>
            <person name="Grigoriev I.V."/>
            <person name="Martin F.M."/>
            <person name="Hacquard S."/>
        </authorList>
    </citation>
    <scope>NUCLEOTIDE SEQUENCE</scope>
    <source>
        <strain evidence="12">MPI-CAGE-AT-0021</strain>
    </source>
</reference>
<dbReference type="OrthoDB" id="6500128at2759"/>
<keyword evidence="13" id="KW-1185">Reference proteome</keyword>
<evidence type="ECO:0000313" key="13">
    <source>
        <dbReference type="Proteomes" id="UP000717696"/>
    </source>
</evidence>
<accession>A0A9P9ELM2</accession>
<dbReference type="GO" id="GO:0005524">
    <property type="term" value="F:ATP binding"/>
    <property type="evidence" value="ECO:0007669"/>
    <property type="project" value="UniProtKB-KW"/>
</dbReference>
<feature type="transmembrane region" description="Helical" evidence="9">
    <location>
        <begin position="855"/>
        <end position="877"/>
    </location>
</feature>
<dbReference type="GO" id="GO:0015421">
    <property type="term" value="F:ABC-type oligopeptide transporter activity"/>
    <property type="evidence" value="ECO:0007669"/>
    <property type="project" value="TreeGrafter"/>
</dbReference>
<keyword evidence="6 9" id="KW-1133">Transmembrane helix</keyword>
<evidence type="ECO:0000256" key="8">
    <source>
        <dbReference type="SAM" id="MobiDB-lite"/>
    </source>
</evidence>
<dbReference type="Pfam" id="PF00005">
    <property type="entry name" value="ABC_tran"/>
    <property type="match status" value="2"/>
</dbReference>
<protein>
    <submittedName>
        <fullName evidence="12">P-loop containing nucleoside triphosphate hydrolase protein</fullName>
    </submittedName>
</protein>
<feature type="transmembrane region" description="Helical" evidence="9">
    <location>
        <begin position="28"/>
        <end position="53"/>
    </location>
</feature>
<dbReference type="InterPro" id="IPR003593">
    <property type="entry name" value="AAA+_ATPase"/>
</dbReference>
<dbReference type="PROSITE" id="PS00211">
    <property type="entry name" value="ABC_TRANSPORTER_1"/>
    <property type="match status" value="1"/>
</dbReference>
<dbReference type="GO" id="GO:0090374">
    <property type="term" value="P:oligopeptide export from mitochondrion"/>
    <property type="evidence" value="ECO:0007669"/>
    <property type="project" value="TreeGrafter"/>
</dbReference>
<dbReference type="GO" id="GO:0005743">
    <property type="term" value="C:mitochondrial inner membrane"/>
    <property type="evidence" value="ECO:0007669"/>
    <property type="project" value="TreeGrafter"/>
</dbReference>
<evidence type="ECO:0000256" key="5">
    <source>
        <dbReference type="ARBA" id="ARBA00022840"/>
    </source>
</evidence>
<dbReference type="PROSITE" id="PS50929">
    <property type="entry name" value="ABC_TM1F"/>
    <property type="match status" value="2"/>
</dbReference>
<feature type="transmembrane region" description="Helical" evidence="9">
    <location>
        <begin position="73"/>
        <end position="101"/>
    </location>
</feature>
<feature type="transmembrane region" description="Helical" evidence="9">
    <location>
        <begin position="1074"/>
        <end position="1093"/>
    </location>
</feature>
<feature type="region of interest" description="Disordered" evidence="8">
    <location>
        <begin position="739"/>
        <end position="777"/>
    </location>
</feature>
<feature type="transmembrane region" description="Helical" evidence="9">
    <location>
        <begin position="1042"/>
        <end position="1062"/>
    </location>
</feature>
<name>A0A9P9ELM2_9HYPO</name>
<gene>
    <name evidence="12" type="ORF">B0J13DRAFT_504026</name>
</gene>
<dbReference type="Gene3D" id="1.20.1560.10">
    <property type="entry name" value="ABC transporter type 1, transmembrane domain"/>
    <property type="match status" value="2"/>
</dbReference>
<feature type="transmembrane region" description="Helical" evidence="9">
    <location>
        <begin position="263"/>
        <end position="282"/>
    </location>
</feature>
<evidence type="ECO:0000256" key="9">
    <source>
        <dbReference type="SAM" id="Phobius"/>
    </source>
</evidence>
<evidence type="ECO:0000256" key="3">
    <source>
        <dbReference type="ARBA" id="ARBA00022692"/>
    </source>
</evidence>
<evidence type="ECO:0000256" key="7">
    <source>
        <dbReference type="ARBA" id="ARBA00023136"/>
    </source>
</evidence>
<evidence type="ECO:0000256" key="4">
    <source>
        <dbReference type="ARBA" id="ARBA00022741"/>
    </source>
</evidence>
<feature type="transmembrane region" description="Helical" evidence="9">
    <location>
        <begin position="957"/>
        <end position="978"/>
    </location>
</feature>
<dbReference type="InterPro" id="IPR039421">
    <property type="entry name" value="Type_1_exporter"/>
</dbReference>
<keyword evidence="7 9" id="KW-0472">Membrane</keyword>
<keyword evidence="4" id="KW-0547">Nucleotide-binding</keyword>
<dbReference type="GO" id="GO:0016887">
    <property type="term" value="F:ATP hydrolysis activity"/>
    <property type="evidence" value="ECO:0007669"/>
    <property type="project" value="InterPro"/>
</dbReference>
<proteinExistence type="predicted"/>
<dbReference type="SMART" id="SM00382">
    <property type="entry name" value="AAA"/>
    <property type="match status" value="2"/>
</dbReference>
<evidence type="ECO:0000256" key="2">
    <source>
        <dbReference type="ARBA" id="ARBA00022448"/>
    </source>
</evidence>
<dbReference type="PROSITE" id="PS50893">
    <property type="entry name" value="ABC_TRANSPORTER_2"/>
    <property type="match status" value="2"/>
</dbReference>
<feature type="transmembrane region" description="Helical" evidence="9">
    <location>
        <begin position="812"/>
        <end position="843"/>
    </location>
</feature>
<feature type="domain" description="ABC transporter" evidence="10">
    <location>
        <begin position="357"/>
        <end position="596"/>
    </location>
</feature>
<dbReference type="EMBL" id="JAGMUU010000013">
    <property type="protein sequence ID" value="KAH7140080.1"/>
    <property type="molecule type" value="Genomic_DNA"/>
</dbReference>
<dbReference type="InterPro" id="IPR017871">
    <property type="entry name" value="ABC_transporter-like_CS"/>
</dbReference>
<keyword evidence="3 9" id="KW-0812">Transmembrane</keyword>
<dbReference type="CDD" id="cd18578">
    <property type="entry name" value="ABC_6TM_Pgp_ABCB1_D2_like"/>
    <property type="match status" value="1"/>
</dbReference>
<dbReference type="InterPro" id="IPR011527">
    <property type="entry name" value="ABC1_TM_dom"/>
</dbReference>
<feature type="transmembrane region" description="Helical" evidence="9">
    <location>
        <begin position="928"/>
        <end position="951"/>
    </location>
</feature>
<dbReference type="InterPro" id="IPR003439">
    <property type="entry name" value="ABC_transporter-like_ATP-bd"/>
</dbReference>
<feature type="compositionally biased region" description="Polar residues" evidence="8">
    <location>
        <begin position="739"/>
        <end position="752"/>
    </location>
</feature>
<keyword evidence="12" id="KW-0378">Hydrolase</keyword>
<dbReference type="InterPro" id="IPR036640">
    <property type="entry name" value="ABC1_TM_sf"/>
</dbReference>
<sequence length="1391" mass="150793">MLKGPQQAVDSSWRHLVVFTKRDHAVPLISALAASAITAGFKTILAIILGKVFDLIAGFGNGTLDGRDALSGISRWSLILLGLGMGYWLANSAFLALWIIFGELQAASVRRDIFENLVSRDMAWFDSQSEGISSLLVRIQTQTRELQLATSQVLGLLVCDVITSLASLGIALYYSWKLTLVLVAILPISVIILSIATRRLETAIQAQRRSLAVASKHAVASITAIDLVKVFNGYDQDIWQYSTAVRAAVKPYLIQAQCNSTQMGYISFSGIAMFVVGFWYGVVLVNGGVAPGHVLATFYATLASFQAIEALMPQWLVIAKGMSAGSFLSAIASNYQRAHGIHAMMGSLRPCECVGDVELNNVSFAYPSNPEAKVLNSSTFFFPAGELTFIVGRSGSGKSTLGNLIVGFYEAITGEIQIDSQPLRILDKQWLRKNVTLIQQSSNLFNDTLFNNIAFGHLDPDTATQSGVESACDAVLLQSTVDALPNGMDTNVGSGGYDLSGGQKQRVALARARLRNPPILILDEVTSGLDQVSRDLIMGAIREWRRGKTTIIITHDVSQIGDDDFVYVMDNACLVEEGFKRSLLRSSMGAFSTLARVSPNEPEEIPIEINITSPESTGTCVPVISPPPVSEGSRDSRIFMEELEGLQRTSLLAPGTGISQRISWGGGTSAVLRMRTAQIWASSMPMEQPRAMLRSPPLLHERPIMPQNWYSTSDVREKDGSIEENYYVFGATNHHKNTTSLQASQYDSNTTSKVKRGRKSETARQTKRDGVGARVRGTTAETKGLTSGVLKDTSLISILKTVWPALGPRHRLVLLFGILTCIVGAGAIPTFAFCFAQLLGVMWSPGDKLAEGKKWAIYLFVVAVVDGACTGGGRYLFEVVGQAWINAIRVQALKAILRQPKSWFDQSQNSAGRINECLDRNAEEMRNLVGRFAPIVIVVTVMTSVAITWALVVSWKLTLVALALAPVIMGTVKGFSLISGKWEATCNKGAEDSSAVLTEIFLNIRVIRALTLESHFRTKYKESTSHTFSLGMRRALFISGPYGLYQSLNYPLTALVFYYGMVLLATHEGMTATAVVQVVNLLLFSVGTATSFLSAMPQVTMAQATAAQLLAYVNMSTGASSETHGTKTPLLVLPIRLRELSFSYEADKDRSVLRGLSFEIPPGACLALVGRSGCGKSTIISLLLGLYSPSPRSMLSTVSPLTFAGIPCTDIDIEHLRSMTAYVPQTPFFFPATIAENIAYGIGENSQLRRIESVMAAAESVGLHEFIVSLPEGYNTLVGDGGQVLSGGQAQRLSIARALARKPSLLVLDEPTSALDTHSSEMIRQTIQDLAARPSQRRGGMAIVIVTHSREMMSIADRIVMLEDGAKVEEGTYPGLLQSNGPFAELVSERR</sequence>
<dbReference type="Gene3D" id="3.40.50.300">
    <property type="entry name" value="P-loop containing nucleotide triphosphate hydrolases"/>
    <property type="match status" value="2"/>
</dbReference>
<feature type="transmembrane region" description="Helical" evidence="9">
    <location>
        <begin position="153"/>
        <end position="174"/>
    </location>
</feature>
<evidence type="ECO:0000259" key="10">
    <source>
        <dbReference type="PROSITE" id="PS50893"/>
    </source>
</evidence>
<dbReference type="PANTHER" id="PTHR43394">
    <property type="entry name" value="ATP-DEPENDENT PERMEASE MDL1, MITOCHONDRIAL"/>
    <property type="match status" value="1"/>
</dbReference>
<keyword evidence="2" id="KW-0813">Transport</keyword>
<dbReference type="InterPro" id="IPR027417">
    <property type="entry name" value="P-loop_NTPase"/>
</dbReference>
<dbReference type="SUPFAM" id="SSF52540">
    <property type="entry name" value="P-loop containing nucleoside triphosphate hydrolases"/>
    <property type="match status" value="2"/>
</dbReference>
<dbReference type="PANTHER" id="PTHR43394:SF15">
    <property type="entry name" value="ALPHA-FACTOR-TRANSPORTING ATPASE"/>
    <property type="match status" value="1"/>
</dbReference>
<feature type="domain" description="ABC transporter" evidence="10">
    <location>
        <begin position="1135"/>
        <end position="1389"/>
    </location>
</feature>
<comment type="caution">
    <text evidence="12">The sequence shown here is derived from an EMBL/GenBank/DDBJ whole genome shotgun (WGS) entry which is preliminary data.</text>
</comment>
<evidence type="ECO:0000313" key="12">
    <source>
        <dbReference type="EMBL" id="KAH7140080.1"/>
    </source>
</evidence>
<comment type="subcellular location">
    <subcellularLocation>
        <location evidence="1">Membrane</location>
        <topology evidence="1">Multi-pass membrane protein</topology>
    </subcellularLocation>
</comment>
<feature type="compositionally biased region" description="Basic and acidic residues" evidence="8">
    <location>
        <begin position="759"/>
        <end position="771"/>
    </location>
</feature>
<evidence type="ECO:0000256" key="6">
    <source>
        <dbReference type="ARBA" id="ARBA00022989"/>
    </source>
</evidence>
<keyword evidence="5" id="KW-0067">ATP-binding</keyword>
<feature type="domain" description="ABC transmembrane type-1" evidence="11">
    <location>
        <begin position="815"/>
        <end position="1101"/>
    </location>
</feature>
<dbReference type="CDD" id="cd18577">
    <property type="entry name" value="ABC_6TM_Pgp_ABCB1_D1_like"/>
    <property type="match status" value="1"/>
</dbReference>
<dbReference type="FunFam" id="3.40.50.300:FF:000604">
    <property type="entry name" value="ABC transporter B family member 28"/>
    <property type="match status" value="1"/>
</dbReference>
<dbReference type="FunFam" id="3.40.50.300:FF:001471">
    <property type="entry name" value="P-loop containing nucleoside triphosphate hydrolase protein"/>
    <property type="match status" value="1"/>
</dbReference>